<keyword evidence="1" id="KW-0802">TPR repeat</keyword>
<evidence type="ECO:0008006" key="4">
    <source>
        <dbReference type="Google" id="ProtNLM"/>
    </source>
</evidence>
<dbReference type="Proteomes" id="UP000645257">
    <property type="component" value="Unassembled WGS sequence"/>
</dbReference>
<organism evidence="2 3">
    <name type="scientific">Paludibacterium paludis</name>
    <dbReference type="NCBI Taxonomy" id="1225769"/>
    <lineage>
        <taxon>Bacteria</taxon>
        <taxon>Pseudomonadati</taxon>
        <taxon>Pseudomonadota</taxon>
        <taxon>Betaproteobacteria</taxon>
        <taxon>Neisseriales</taxon>
        <taxon>Chromobacteriaceae</taxon>
        <taxon>Paludibacterium</taxon>
    </lineage>
</organism>
<dbReference type="InterPro" id="IPR011990">
    <property type="entry name" value="TPR-like_helical_dom_sf"/>
</dbReference>
<protein>
    <recommendedName>
        <fullName evidence="4">Tetratricopeptide repeat protein</fullName>
    </recommendedName>
</protein>
<dbReference type="SMART" id="SM00028">
    <property type="entry name" value="TPR"/>
    <property type="match status" value="5"/>
</dbReference>
<dbReference type="EMBL" id="BMYX01000014">
    <property type="protein sequence ID" value="GGY20347.1"/>
    <property type="molecule type" value="Genomic_DNA"/>
</dbReference>
<reference evidence="2" key="1">
    <citation type="journal article" date="2014" name="Int. J. Syst. Evol. Microbiol.">
        <title>Complete genome sequence of Corynebacterium casei LMG S-19264T (=DSM 44701T), isolated from a smear-ripened cheese.</title>
        <authorList>
            <consortium name="US DOE Joint Genome Institute (JGI-PGF)"/>
            <person name="Walter F."/>
            <person name="Albersmeier A."/>
            <person name="Kalinowski J."/>
            <person name="Ruckert C."/>
        </authorList>
    </citation>
    <scope>NUCLEOTIDE SEQUENCE</scope>
    <source>
        <strain evidence="2">KCTC 32182</strain>
    </source>
</reference>
<gene>
    <name evidence="2" type="ORF">GCM10011289_24910</name>
</gene>
<feature type="repeat" description="TPR" evidence="1">
    <location>
        <begin position="137"/>
        <end position="170"/>
    </location>
</feature>
<proteinExistence type="predicted"/>
<comment type="caution">
    <text evidence="2">The sequence shown here is derived from an EMBL/GenBank/DDBJ whole genome shotgun (WGS) entry which is preliminary data.</text>
</comment>
<dbReference type="PANTHER" id="PTHR44809">
    <property type="match status" value="1"/>
</dbReference>
<dbReference type="RefSeq" id="WP_189534787.1">
    <property type="nucleotide sequence ID" value="NZ_BMYX01000014.1"/>
</dbReference>
<sequence>METAFERGNLLFAEGDYQGAEEAFGQCLETDPEDWQAAGNRANARMKLRRHDQALDDYLYALNLNPAALGVKVNLAALLKELGEFPLAEALLREVLESEPAHVDAWSNLGMVTHYALRYREAIDCHLKAIELAGPSAARLNNLANALTCDLQLDEAIMAYRAALSLAPEDACARFNLSVALLMKGQYKEAWPYYESRWEAILTRRYRDKPWKGEPLRDKTLLIWSEQGLGDTLQMIRFLPQLRRTHPDAQIILACPVSCHRLLRQLDIELVDVEAPPPPHDAQLPLLSLPGILGIDSCDVNPAPYLDADPALVADWRERLGAPPAGRKRIGIVWETGVWGVGIADHGRQNKSIPLDTFLPLLDMPDTEFVSLQLGELPAAMHGRVVAPEIGDFADTAAIMAGLDLVISVDTSVVHLAGALGIPVWVLMRAESAPFFMARGDRSVWYDSMRVWRQPRPGDWAPVIGAVRQALHFTADSPD</sequence>
<evidence type="ECO:0000313" key="3">
    <source>
        <dbReference type="Proteomes" id="UP000645257"/>
    </source>
</evidence>
<accession>A0A918P4I1</accession>
<dbReference type="PANTHER" id="PTHR44809:SF1">
    <property type="entry name" value="PROTEIN O-MANNOSYL-TRANSFERASE TMTC1"/>
    <property type="match status" value="1"/>
</dbReference>
<dbReference type="Pfam" id="PF13432">
    <property type="entry name" value="TPR_16"/>
    <property type="match status" value="3"/>
</dbReference>
<dbReference type="SUPFAM" id="SSF53756">
    <property type="entry name" value="UDP-Glycosyltransferase/glycogen phosphorylase"/>
    <property type="match status" value="1"/>
</dbReference>
<dbReference type="InterPro" id="IPR052943">
    <property type="entry name" value="TMTC_O-mannosyl-trnsfr"/>
</dbReference>
<evidence type="ECO:0000256" key="1">
    <source>
        <dbReference type="PROSITE-ProRule" id="PRU00339"/>
    </source>
</evidence>
<dbReference type="PROSITE" id="PS50005">
    <property type="entry name" value="TPR"/>
    <property type="match status" value="1"/>
</dbReference>
<keyword evidence="3" id="KW-1185">Reference proteome</keyword>
<dbReference type="Gene3D" id="1.25.40.10">
    <property type="entry name" value="Tetratricopeptide repeat domain"/>
    <property type="match status" value="2"/>
</dbReference>
<name>A0A918P4I1_9NEIS</name>
<dbReference type="SUPFAM" id="SSF48452">
    <property type="entry name" value="TPR-like"/>
    <property type="match status" value="1"/>
</dbReference>
<dbReference type="Gene3D" id="3.40.50.2000">
    <property type="entry name" value="Glycogen Phosphorylase B"/>
    <property type="match status" value="1"/>
</dbReference>
<reference evidence="2" key="2">
    <citation type="submission" date="2020-09" db="EMBL/GenBank/DDBJ databases">
        <authorList>
            <person name="Sun Q."/>
            <person name="Kim S."/>
        </authorList>
    </citation>
    <scope>NUCLEOTIDE SEQUENCE</scope>
    <source>
        <strain evidence="2">KCTC 32182</strain>
    </source>
</reference>
<dbReference type="AlphaFoldDB" id="A0A918P4I1"/>
<evidence type="ECO:0000313" key="2">
    <source>
        <dbReference type="EMBL" id="GGY20347.1"/>
    </source>
</evidence>
<dbReference type="InterPro" id="IPR019734">
    <property type="entry name" value="TPR_rpt"/>
</dbReference>